<reference evidence="2 3" key="1">
    <citation type="submission" date="2019-03" db="EMBL/GenBank/DDBJ databases">
        <title>Single cell metagenomics reveals metabolic interactions within the superorganism composed of flagellate Streblomastix strix and complex community of Bacteroidetes bacteria on its surface.</title>
        <authorList>
            <person name="Treitli S.C."/>
            <person name="Kolisko M."/>
            <person name="Husnik F."/>
            <person name="Keeling P."/>
            <person name="Hampl V."/>
        </authorList>
    </citation>
    <scope>NUCLEOTIDE SEQUENCE [LARGE SCALE GENOMIC DNA]</scope>
    <source>
        <strain evidence="2">ST1C</strain>
    </source>
</reference>
<protein>
    <submittedName>
        <fullName evidence="2">Uncharacterized protein</fullName>
    </submittedName>
</protein>
<feature type="region of interest" description="Disordered" evidence="1">
    <location>
        <begin position="63"/>
        <end position="82"/>
    </location>
</feature>
<gene>
    <name evidence="2" type="ORF">EZS28_031577</name>
</gene>
<dbReference type="AlphaFoldDB" id="A0A5J4UR85"/>
<dbReference type="Proteomes" id="UP000324800">
    <property type="component" value="Unassembled WGS sequence"/>
</dbReference>
<proteinExistence type="predicted"/>
<sequence>MIRSLSTSLTGPEGRRQRCLVKGFDHCPSFSIISPASFLLIQKKRFNGQIIQLGVPRLSRPNRQTRYGSVFPDRRDPLQLSY</sequence>
<feature type="compositionally biased region" description="Basic and acidic residues" evidence="1">
    <location>
        <begin position="72"/>
        <end position="82"/>
    </location>
</feature>
<evidence type="ECO:0000313" key="2">
    <source>
        <dbReference type="EMBL" id="KAA6372897.1"/>
    </source>
</evidence>
<evidence type="ECO:0000313" key="3">
    <source>
        <dbReference type="Proteomes" id="UP000324800"/>
    </source>
</evidence>
<comment type="caution">
    <text evidence="2">The sequence shown here is derived from an EMBL/GenBank/DDBJ whole genome shotgun (WGS) entry which is preliminary data.</text>
</comment>
<accession>A0A5J4UR85</accession>
<dbReference type="EMBL" id="SNRW01013198">
    <property type="protein sequence ID" value="KAA6372897.1"/>
    <property type="molecule type" value="Genomic_DNA"/>
</dbReference>
<name>A0A5J4UR85_9EUKA</name>
<evidence type="ECO:0000256" key="1">
    <source>
        <dbReference type="SAM" id="MobiDB-lite"/>
    </source>
</evidence>
<organism evidence="2 3">
    <name type="scientific">Streblomastix strix</name>
    <dbReference type="NCBI Taxonomy" id="222440"/>
    <lineage>
        <taxon>Eukaryota</taxon>
        <taxon>Metamonada</taxon>
        <taxon>Preaxostyla</taxon>
        <taxon>Oxymonadida</taxon>
        <taxon>Streblomastigidae</taxon>
        <taxon>Streblomastix</taxon>
    </lineage>
</organism>